<dbReference type="Gene3D" id="3.40.50.2300">
    <property type="match status" value="1"/>
</dbReference>
<proteinExistence type="predicted"/>
<dbReference type="GO" id="GO:0000160">
    <property type="term" value="P:phosphorelay signal transduction system"/>
    <property type="evidence" value="ECO:0007669"/>
    <property type="project" value="InterPro"/>
</dbReference>
<dbReference type="Pfam" id="PF00072">
    <property type="entry name" value="Response_reg"/>
    <property type="match status" value="1"/>
</dbReference>
<evidence type="ECO:0000313" key="5">
    <source>
        <dbReference type="Proteomes" id="UP000034581"/>
    </source>
</evidence>
<sequence length="118" mass="12929">MAKILIADDSAFMRTVLKNILMKAGFNTILEAKDGLEAVEKYESENPDILLLDIIMPNLDGLGVLQKLRFKKANVIVVSAVGQEKMVNEAKSLGAIDFIIKPFDADNVVQAVKKILGK</sequence>
<dbReference type="STRING" id="1618350.UR67_C0007G0017"/>
<evidence type="ECO:0000313" key="4">
    <source>
        <dbReference type="EMBL" id="KKP69312.1"/>
    </source>
</evidence>
<name>A0A0G0EPS0_UNCC3</name>
<dbReference type="SUPFAM" id="SSF52172">
    <property type="entry name" value="CheY-like"/>
    <property type="match status" value="1"/>
</dbReference>
<accession>A0A0G0EPS0</accession>
<feature type="modified residue" description="4-aspartylphosphate" evidence="2">
    <location>
        <position position="53"/>
    </location>
</feature>
<dbReference type="PANTHER" id="PTHR44591">
    <property type="entry name" value="STRESS RESPONSE REGULATOR PROTEIN 1"/>
    <property type="match status" value="1"/>
</dbReference>
<comment type="caution">
    <text evidence="4">The sequence shown here is derived from an EMBL/GenBank/DDBJ whole genome shotgun (WGS) entry which is preliminary data.</text>
</comment>
<dbReference type="PANTHER" id="PTHR44591:SF3">
    <property type="entry name" value="RESPONSE REGULATORY DOMAIN-CONTAINING PROTEIN"/>
    <property type="match status" value="1"/>
</dbReference>
<dbReference type="InterPro" id="IPR011006">
    <property type="entry name" value="CheY-like_superfamily"/>
</dbReference>
<dbReference type="Proteomes" id="UP000034581">
    <property type="component" value="Unassembled WGS sequence"/>
</dbReference>
<feature type="domain" description="Response regulatory" evidence="3">
    <location>
        <begin position="3"/>
        <end position="116"/>
    </location>
</feature>
<protein>
    <recommendedName>
        <fullName evidence="3">Response regulatory domain-containing protein</fullName>
    </recommendedName>
</protein>
<gene>
    <name evidence="4" type="ORF">UR67_C0007G0017</name>
</gene>
<evidence type="ECO:0000256" key="2">
    <source>
        <dbReference type="PROSITE-ProRule" id="PRU00169"/>
    </source>
</evidence>
<dbReference type="InterPro" id="IPR050595">
    <property type="entry name" value="Bact_response_regulator"/>
</dbReference>
<evidence type="ECO:0000256" key="1">
    <source>
        <dbReference type="ARBA" id="ARBA00022553"/>
    </source>
</evidence>
<evidence type="ECO:0000259" key="3">
    <source>
        <dbReference type="PROSITE" id="PS50110"/>
    </source>
</evidence>
<organism evidence="4 5">
    <name type="scientific">candidate division CPR3 bacterium GW2011_GWF2_35_18</name>
    <dbReference type="NCBI Taxonomy" id="1618350"/>
    <lineage>
        <taxon>Bacteria</taxon>
        <taxon>Bacteria division CPR3</taxon>
    </lineage>
</organism>
<dbReference type="InterPro" id="IPR001789">
    <property type="entry name" value="Sig_transdc_resp-reg_receiver"/>
</dbReference>
<keyword evidence="1 2" id="KW-0597">Phosphoprotein</keyword>
<dbReference type="EMBL" id="LBQB01000007">
    <property type="protein sequence ID" value="KKP69312.1"/>
    <property type="molecule type" value="Genomic_DNA"/>
</dbReference>
<reference evidence="4 5" key="1">
    <citation type="journal article" date="2015" name="Nature">
        <title>rRNA introns, odd ribosomes, and small enigmatic genomes across a large radiation of phyla.</title>
        <authorList>
            <person name="Brown C.T."/>
            <person name="Hug L.A."/>
            <person name="Thomas B.C."/>
            <person name="Sharon I."/>
            <person name="Castelle C.J."/>
            <person name="Singh A."/>
            <person name="Wilkins M.J."/>
            <person name="Williams K.H."/>
            <person name="Banfield J.F."/>
        </authorList>
    </citation>
    <scope>NUCLEOTIDE SEQUENCE [LARGE SCALE GENOMIC DNA]</scope>
</reference>
<dbReference type="AlphaFoldDB" id="A0A0G0EPS0"/>
<dbReference type="PROSITE" id="PS50110">
    <property type="entry name" value="RESPONSE_REGULATORY"/>
    <property type="match status" value="1"/>
</dbReference>
<dbReference type="SMART" id="SM00448">
    <property type="entry name" value="REC"/>
    <property type="match status" value="1"/>
</dbReference>